<dbReference type="GO" id="GO:0003677">
    <property type="term" value="F:DNA binding"/>
    <property type="evidence" value="ECO:0007669"/>
    <property type="project" value="UniProtKB-KW"/>
</dbReference>
<feature type="compositionally biased region" description="Polar residues" evidence="3">
    <location>
        <begin position="20"/>
        <end position="31"/>
    </location>
</feature>
<evidence type="ECO:0000256" key="2">
    <source>
        <dbReference type="RuleBase" id="RU000682"/>
    </source>
</evidence>
<dbReference type="GO" id="GO:0005634">
    <property type="term" value="C:nucleus"/>
    <property type="evidence" value="ECO:0007669"/>
    <property type="project" value="UniProtKB-SubCell"/>
</dbReference>
<dbReference type="Gene3D" id="1.10.10.60">
    <property type="entry name" value="Homeodomain-like"/>
    <property type="match status" value="1"/>
</dbReference>
<reference evidence="5" key="1">
    <citation type="submission" date="2022-11" db="EMBL/GenBank/DDBJ databases">
        <authorList>
            <person name="Hyden B.L."/>
            <person name="Feng K."/>
            <person name="Yates T."/>
            <person name="Jawdy S."/>
            <person name="Smart L.B."/>
            <person name="Muchero W."/>
        </authorList>
    </citation>
    <scope>NUCLEOTIDE SEQUENCE</scope>
    <source>
        <tissue evidence="5">Shoot tip</tissue>
    </source>
</reference>
<protein>
    <submittedName>
        <fullName evidence="5">HOMEOBOX LEUCINE ZIPPER PROTEIN</fullName>
    </submittedName>
</protein>
<gene>
    <name evidence="5" type="ORF">OIU79_030289</name>
</gene>
<comment type="subcellular location">
    <subcellularLocation>
        <location evidence="1 2">Nucleus</location>
    </subcellularLocation>
</comment>
<dbReference type="AlphaFoldDB" id="A0A9Q0VA82"/>
<evidence type="ECO:0000256" key="3">
    <source>
        <dbReference type="SAM" id="MobiDB-lite"/>
    </source>
</evidence>
<evidence type="ECO:0000313" key="5">
    <source>
        <dbReference type="EMBL" id="KAJ6743948.1"/>
    </source>
</evidence>
<organism evidence="5 6">
    <name type="scientific">Salix purpurea</name>
    <name type="common">Purple osier willow</name>
    <dbReference type="NCBI Taxonomy" id="77065"/>
    <lineage>
        <taxon>Eukaryota</taxon>
        <taxon>Viridiplantae</taxon>
        <taxon>Streptophyta</taxon>
        <taxon>Embryophyta</taxon>
        <taxon>Tracheophyta</taxon>
        <taxon>Spermatophyta</taxon>
        <taxon>Magnoliopsida</taxon>
        <taxon>eudicotyledons</taxon>
        <taxon>Gunneridae</taxon>
        <taxon>Pentapetalae</taxon>
        <taxon>rosids</taxon>
        <taxon>fabids</taxon>
        <taxon>Malpighiales</taxon>
        <taxon>Salicaceae</taxon>
        <taxon>Saliceae</taxon>
        <taxon>Salix</taxon>
    </lineage>
</organism>
<evidence type="ECO:0000313" key="6">
    <source>
        <dbReference type="Proteomes" id="UP001151532"/>
    </source>
</evidence>
<feature type="compositionally biased region" description="Basic residues" evidence="3">
    <location>
        <begin position="42"/>
        <end position="52"/>
    </location>
</feature>
<dbReference type="PANTHER" id="PTHR45654">
    <property type="entry name" value="HOMEOBOX-LEUCINE ZIPPER PROTEIN MERISTEM L1"/>
    <property type="match status" value="1"/>
</dbReference>
<dbReference type="OrthoDB" id="5973733at2759"/>
<keyword evidence="6" id="KW-1185">Reference proteome</keyword>
<comment type="caution">
    <text evidence="5">The sequence shown here is derived from an EMBL/GenBank/DDBJ whole genome shotgun (WGS) entry which is preliminary data.</text>
</comment>
<reference evidence="5" key="2">
    <citation type="journal article" date="2023" name="Int. J. Mol. Sci.">
        <title>De Novo Assembly and Annotation of 11 Diverse Shrub Willow (Salix) Genomes Reveals Novel Gene Organization in Sex-Linked Regions.</title>
        <authorList>
            <person name="Hyden B."/>
            <person name="Feng K."/>
            <person name="Yates T.B."/>
            <person name="Jawdy S."/>
            <person name="Cereghino C."/>
            <person name="Smart L.B."/>
            <person name="Muchero W."/>
        </authorList>
    </citation>
    <scope>NUCLEOTIDE SEQUENCE</scope>
    <source>
        <tissue evidence="5">Shoot tip</tissue>
    </source>
</reference>
<sequence>MAHNTYEGDMTRIRDEEFDSANTKLGSENQEGGSGDEQDPRPKRKRYHRHTQHQIQEMEAFFKECLHLDNKQRKELSRELGWREGIDRISAVAARYVEKPVRNYPVISPPMPPLPVDLSVENFRGKPGIGVEIYEAGDLLRSIGVPTEAEKP</sequence>
<dbReference type="Proteomes" id="UP001151532">
    <property type="component" value="Chromosome 19"/>
</dbReference>
<keyword evidence="2" id="KW-0539">Nucleus</keyword>
<dbReference type="Pfam" id="PF00046">
    <property type="entry name" value="Homeodomain"/>
    <property type="match status" value="1"/>
</dbReference>
<proteinExistence type="predicted"/>
<feature type="region of interest" description="Disordered" evidence="3">
    <location>
        <begin position="1"/>
        <end position="52"/>
    </location>
</feature>
<dbReference type="EMBL" id="JAPFFK010000009">
    <property type="protein sequence ID" value="KAJ6743948.1"/>
    <property type="molecule type" value="Genomic_DNA"/>
</dbReference>
<keyword evidence="2 5" id="KW-0238">DNA-binding</keyword>
<evidence type="ECO:0000259" key="4">
    <source>
        <dbReference type="Pfam" id="PF00046"/>
    </source>
</evidence>
<name>A0A9Q0VA82_SALPP</name>
<accession>A0A9Q0VA82</accession>
<dbReference type="PANTHER" id="PTHR45654:SF77">
    <property type="entry name" value="HOMEOBOX-LEUCINE ZIPPER PROTEIN MERISTEM L1"/>
    <property type="match status" value="1"/>
</dbReference>
<feature type="domain" description="Homeobox" evidence="4">
    <location>
        <begin position="44"/>
        <end position="81"/>
    </location>
</feature>
<dbReference type="InterPro" id="IPR042160">
    <property type="entry name" value="HD-Zip_IV"/>
</dbReference>
<dbReference type="InterPro" id="IPR001356">
    <property type="entry name" value="HD"/>
</dbReference>
<keyword evidence="2 5" id="KW-0371">Homeobox</keyword>
<evidence type="ECO:0000256" key="1">
    <source>
        <dbReference type="ARBA" id="ARBA00004123"/>
    </source>
</evidence>
<dbReference type="InterPro" id="IPR009057">
    <property type="entry name" value="Homeodomain-like_sf"/>
</dbReference>
<dbReference type="SUPFAM" id="SSF46689">
    <property type="entry name" value="Homeodomain-like"/>
    <property type="match status" value="1"/>
</dbReference>